<dbReference type="GO" id="GO:0003677">
    <property type="term" value="F:DNA binding"/>
    <property type="evidence" value="ECO:0007669"/>
    <property type="project" value="UniProtKB-UniRule"/>
</dbReference>
<evidence type="ECO:0000256" key="3">
    <source>
        <dbReference type="PROSITE-ProRule" id="PRU00335"/>
    </source>
</evidence>
<keyword evidence="6" id="KW-1185">Reference proteome</keyword>
<name>A0A495A4R4_9BACI</name>
<keyword evidence="2 3" id="KW-0238">DNA-binding</keyword>
<dbReference type="PANTHER" id="PTHR43479">
    <property type="entry name" value="ACREF/ENVCD OPERON REPRESSOR-RELATED"/>
    <property type="match status" value="1"/>
</dbReference>
<dbReference type="InterPro" id="IPR001647">
    <property type="entry name" value="HTH_TetR"/>
</dbReference>
<dbReference type="PROSITE" id="PS50977">
    <property type="entry name" value="HTH_TETR_2"/>
    <property type="match status" value="1"/>
</dbReference>
<keyword evidence="1" id="KW-0678">Repressor</keyword>
<dbReference type="AlphaFoldDB" id="A0A495A4R4"/>
<evidence type="ECO:0000313" key="5">
    <source>
        <dbReference type="EMBL" id="RKQ33287.1"/>
    </source>
</evidence>
<accession>A0A495A4R4</accession>
<evidence type="ECO:0000259" key="4">
    <source>
        <dbReference type="PROSITE" id="PS50977"/>
    </source>
</evidence>
<feature type="DNA-binding region" description="H-T-H motif" evidence="3">
    <location>
        <begin position="29"/>
        <end position="48"/>
    </location>
</feature>
<sequence length="191" mass="22800">MARERKFTLEELYQATKDTLVHVGYNGFTFSIIAEKLELSRGTIYKYFVNKDELITEYMLYDMNRFLEDLKLIHQYKSFDEQFDYLLGIIFRDRTIQQLIRIASQIPESKENQVKVNLEKLRRLHLDMYAQLEDFIQLGKVEGKIRENLHSGLILGFIFQSIVIPNHFQVPESDWFSSIKDIIRFGIYRQS</sequence>
<dbReference type="Proteomes" id="UP000269301">
    <property type="component" value="Unassembled WGS sequence"/>
</dbReference>
<evidence type="ECO:0000256" key="1">
    <source>
        <dbReference type="ARBA" id="ARBA00022491"/>
    </source>
</evidence>
<dbReference type="EMBL" id="RBZP01000007">
    <property type="protein sequence ID" value="RKQ33287.1"/>
    <property type="molecule type" value="Genomic_DNA"/>
</dbReference>
<dbReference type="PANTHER" id="PTHR43479:SF11">
    <property type="entry name" value="ACREF_ENVCD OPERON REPRESSOR-RELATED"/>
    <property type="match status" value="1"/>
</dbReference>
<dbReference type="InterPro" id="IPR050624">
    <property type="entry name" value="HTH-type_Tx_Regulator"/>
</dbReference>
<dbReference type="InterPro" id="IPR009057">
    <property type="entry name" value="Homeodomain-like_sf"/>
</dbReference>
<dbReference type="Gene3D" id="1.10.357.10">
    <property type="entry name" value="Tetracycline Repressor, domain 2"/>
    <property type="match status" value="1"/>
</dbReference>
<evidence type="ECO:0000256" key="2">
    <source>
        <dbReference type="ARBA" id="ARBA00023125"/>
    </source>
</evidence>
<dbReference type="SUPFAM" id="SSF46689">
    <property type="entry name" value="Homeodomain-like"/>
    <property type="match status" value="1"/>
</dbReference>
<feature type="domain" description="HTH tetR-type" evidence="4">
    <location>
        <begin position="6"/>
        <end position="66"/>
    </location>
</feature>
<protein>
    <submittedName>
        <fullName evidence="5">TetR/AcrR family transcriptional regulator</fullName>
    </submittedName>
</protein>
<evidence type="ECO:0000313" key="6">
    <source>
        <dbReference type="Proteomes" id="UP000269301"/>
    </source>
</evidence>
<gene>
    <name evidence="5" type="ORF">D8M06_10990</name>
</gene>
<dbReference type="Pfam" id="PF00440">
    <property type="entry name" value="TetR_N"/>
    <property type="match status" value="1"/>
</dbReference>
<organism evidence="5 6">
    <name type="scientific">Oceanobacillus halophilus</name>
    <dbReference type="NCBI Taxonomy" id="930130"/>
    <lineage>
        <taxon>Bacteria</taxon>
        <taxon>Bacillati</taxon>
        <taxon>Bacillota</taxon>
        <taxon>Bacilli</taxon>
        <taxon>Bacillales</taxon>
        <taxon>Bacillaceae</taxon>
        <taxon>Oceanobacillus</taxon>
    </lineage>
</organism>
<dbReference type="OrthoDB" id="153047at2"/>
<comment type="caution">
    <text evidence="5">The sequence shown here is derived from an EMBL/GenBank/DDBJ whole genome shotgun (WGS) entry which is preliminary data.</text>
</comment>
<reference evidence="5 6" key="1">
    <citation type="journal article" date="2016" name="Int. J. Syst. Evol. Microbiol.">
        <title>Oceanobacillus halophilus sp. nov., a novel moderately halophilic bacterium from a hypersaline lake.</title>
        <authorList>
            <person name="Amoozegar M.A."/>
            <person name="Bagheri M."/>
            <person name="Makhdoumi A."/>
            <person name="Nikou M.M."/>
            <person name="Fazeli S.A.S."/>
            <person name="Schumann P."/>
            <person name="Sproer C."/>
            <person name="Sanchez-Porro C."/>
            <person name="Ventosa A."/>
        </authorList>
    </citation>
    <scope>NUCLEOTIDE SEQUENCE [LARGE SCALE GENOMIC DNA]</scope>
    <source>
        <strain evidence="5 6">DSM 23996</strain>
    </source>
</reference>
<proteinExistence type="predicted"/>
<dbReference type="PRINTS" id="PR00455">
    <property type="entry name" value="HTHTETR"/>
</dbReference>